<evidence type="ECO:0000313" key="13">
    <source>
        <dbReference type="EMBL" id="PSK95657.1"/>
    </source>
</evidence>
<dbReference type="GO" id="GO:0005737">
    <property type="term" value="C:cytoplasm"/>
    <property type="evidence" value="ECO:0007669"/>
    <property type="project" value="UniProtKB-SubCell"/>
</dbReference>
<feature type="active site" evidence="9">
    <location>
        <position position="271"/>
    </location>
</feature>
<gene>
    <name evidence="9" type="primary">xerC</name>
    <name evidence="13" type="ORF">CLV63_11490</name>
</gene>
<evidence type="ECO:0000256" key="6">
    <source>
        <dbReference type="ARBA" id="ARBA00023125"/>
    </source>
</evidence>
<dbReference type="InterPro" id="IPR011010">
    <property type="entry name" value="DNA_brk_join_enz"/>
</dbReference>
<dbReference type="AlphaFoldDB" id="A0A2P8DEP5"/>
<dbReference type="InterPro" id="IPR044068">
    <property type="entry name" value="CB"/>
</dbReference>
<dbReference type="OrthoDB" id="9801717at2"/>
<evidence type="ECO:0000256" key="8">
    <source>
        <dbReference type="ARBA" id="ARBA00023306"/>
    </source>
</evidence>
<keyword evidence="8 9" id="KW-0131">Cell cycle</keyword>
<dbReference type="GO" id="GO:0006313">
    <property type="term" value="P:DNA transposition"/>
    <property type="evidence" value="ECO:0007669"/>
    <property type="project" value="UniProtKB-UniRule"/>
</dbReference>
<feature type="active site" evidence="9">
    <location>
        <position position="176"/>
    </location>
</feature>
<evidence type="ECO:0000256" key="9">
    <source>
        <dbReference type="HAMAP-Rule" id="MF_01808"/>
    </source>
</evidence>
<evidence type="ECO:0000313" key="14">
    <source>
        <dbReference type="Proteomes" id="UP000240542"/>
    </source>
</evidence>
<dbReference type="Pfam" id="PF02899">
    <property type="entry name" value="Phage_int_SAM_1"/>
    <property type="match status" value="1"/>
</dbReference>
<proteinExistence type="inferred from homology"/>
<keyword evidence="7 9" id="KW-0233">DNA recombination</keyword>
<evidence type="ECO:0000256" key="7">
    <source>
        <dbReference type="ARBA" id="ARBA00023172"/>
    </source>
</evidence>
<dbReference type="InterPro" id="IPR004107">
    <property type="entry name" value="Integrase_SAM-like_N"/>
</dbReference>
<dbReference type="EMBL" id="PYGA01000014">
    <property type="protein sequence ID" value="PSK95657.1"/>
    <property type="molecule type" value="Genomic_DNA"/>
</dbReference>
<comment type="subunit">
    <text evidence="9">Forms a cyclic heterotetrameric complex composed of two molecules of XerC and two molecules of XerD.</text>
</comment>
<feature type="active site" evidence="9">
    <location>
        <position position="200"/>
    </location>
</feature>
<dbReference type="InterPro" id="IPR050090">
    <property type="entry name" value="Tyrosine_recombinase_XerCD"/>
</dbReference>
<dbReference type="Pfam" id="PF00589">
    <property type="entry name" value="Phage_integrase"/>
    <property type="match status" value="1"/>
</dbReference>
<feature type="domain" description="Tyr recombinase" evidence="11">
    <location>
        <begin position="113"/>
        <end position="319"/>
    </location>
</feature>
<evidence type="ECO:0000256" key="5">
    <source>
        <dbReference type="ARBA" id="ARBA00022908"/>
    </source>
</evidence>
<name>A0A2P8DEP5_9ACTN</name>
<dbReference type="GO" id="GO:0051301">
    <property type="term" value="P:cell division"/>
    <property type="evidence" value="ECO:0007669"/>
    <property type="project" value="UniProtKB-KW"/>
</dbReference>
<dbReference type="CDD" id="cd00798">
    <property type="entry name" value="INT_XerDC_C"/>
    <property type="match status" value="1"/>
</dbReference>
<dbReference type="PANTHER" id="PTHR30349:SF77">
    <property type="entry name" value="TYROSINE RECOMBINASE XERC"/>
    <property type="match status" value="1"/>
</dbReference>
<dbReference type="GO" id="GO:0009037">
    <property type="term" value="F:tyrosine-based site-specific recombinase activity"/>
    <property type="evidence" value="ECO:0007669"/>
    <property type="project" value="UniProtKB-UniRule"/>
</dbReference>
<evidence type="ECO:0000256" key="4">
    <source>
        <dbReference type="ARBA" id="ARBA00022829"/>
    </source>
</evidence>
<comment type="caution">
    <text evidence="13">The sequence shown here is derived from an EMBL/GenBank/DDBJ whole genome shotgun (WGS) entry which is preliminary data.</text>
</comment>
<dbReference type="HAMAP" id="MF_01808">
    <property type="entry name" value="Recomb_XerC_XerD"/>
    <property type="match status" value="1"/>
</dbReference>
<reference evidence="13 14" key="1">
    <citation type="submission" date="2018-03" db="EMBL/GenBank/DDBJ databases">
        <title>Genomic Encyclopedia of Archaeal and Bacterial Type Strains, Phase II (KMG-II): from individual species to whole genera.</title>
        <authorList>
            <person name="Goeker M."/>
        </authorList>
    </citation>
    <scope>NUCLEOTIDE SEQUENCE [LARGE SCALE GENOMIC DNA]</scope>
    <source>
        <strain evidence="13 14">DSM 45312</strain>
    </source>
</reference>
<dbReference type="PROSITE" id="PS51900">
    <property type="entry name" value="CB"/>
    <property type="match status" value="1"/>
</dbReference>
<feature type="compositionally biased region" description="Acidic residues" evidence="10">
    <location>
        <begin position="144"/>
        <end position="156"/>
    </location>
</feature>
<dbReference type="SUPFAM" id="SSF56349">
    <property type="entry name" value="DNA breaking-rejoining enzymes"/>
    <property type="match status" value="1"/>
</dbReference>
<dbReference type="Gene3D" id="1.10.443.10">
    <property type="entry name" value="Intergrase catalytic core"/>
    <property type="match status" value="1"/>
</dbReference>
<keyword evidence="3 9" id="KW-0132">Cell division</keyword>
<dbReference type="RefSeq" id="WP_106584590.1">
    <property type="nucleotide sequence ID" value="NZ_PYGA01000014.1"/>
</dbReference>
<evidence type="ECO:0000256" key="2">
    <source>
        <dbReference type="ARBA" id="ARBA00022490"/>
    </source>
</evidence>
<dbReference type="SUPFAM" id="SSF47823">
    <property type="entry name" value="lambda integrase-like, N-terminal domain"/>
    <property type="match status" value="1"/>
</dbReference>
<feature type="active site" description="O-(3'-phospho-DNA)-tyrosine intermediate" evidence="9">
    <location>
        <position position="306"/>
    </location>
</feature>
<comment type="similarity">
    <text evidence="9">Belongs to the 'phage' integrase family. XerC subfamily.</text>
</comment>
<feature type="active site" evidence="9">
    <location>
        <position position="297"/>
    </location>
</feature>
<keyword evidence="14" id="KW-1185">Reference proteome</keyword>
<dbReference type="PANTHER" id="PTHR30349">
    <property type="entry name" value="PHAGE INTEGRASE-RELATED"/>
    <property type="match status" value="1"/>
</dbReference>
<keyword evidence="2 9" id="KW-0963">Cytoplasm</keyword>
<evidence type="ECO:0000256" key="10">
    <source>
        <dbReference type="SAM" id="MobiDB-lite"/>
    </source>
</evidence>
<dbReference type="InterPro" id="IPR002104">
    <property type="entry name" value="Integrase_catalytic"/>
</dbReference>
<evidence type="ECO:0000259" key="12">
    <source>
        <dbReference type="PROSITE" id="PS51900"/>
    </source>
</evidence>
<evidence type="ECO:0000256" key="3">
    <source>
        <dbReference type="ARBA" id="ARBA00022618"/>
    </source>
</evidence>
<dbReference type="InterPro" id="IPR013762">
    <property type="entry name" value="Integrase-like_cat_sf"/>
</dbReference>
<evidence type="ECO:0000259" key="11">
    <source>
        <dbReference type="PROSITE" id="PS51898"/>
    </source>
</evidence>
<protein>
    <recommendedName>
        <fullName evidence="9">Tyrosine recombinase XerC</fullName>
    </recommendedName>
</protein>
<keyword evidence="4 9" id="KW-0159">Chromosome partition</keyword>
<dbReference type="InterPro" id="IPR023009">
    <property type="entry name" value="Tyrosine_recombinase_XerC/XerD"/>
</dbReference>
<keyword evidence="6 9" id="KW-0238">DNA-binding</keyword>
<dbReference type="GO" id="GO:0007059">
    <property type="term" value="P:chromosome segregation"/>
    <property type="evidence" value="ECO:0007669"/>
    <property type="project" value="UniProtKB-UniRule"/>
</dbReference>
<comment type="subcellular location">
    <subcellularLocation>
        <location evidence="1 9">Cytoplasm</location>
    </subcellularLocation>
</comment>
<organism evidence="13 14">
    <name type="scientific">Murinocardiopsis flavida</name>
    <dbReference type="NCBI Taxonomy" id="645275"/>
    <lineage>
        <taxon>Bacteria</taxon>
        <taxon>Bacillati</taxon>
        <taxon>Actinomycetota</taxon>
        <taxon>Actinomycetes</taxon>
        <taxon>Streptosporangiales</taxon>
        <taxon>Nocardiopsidaceae</taxon>
        <taxon>Murinocardiopsis</taxon>
    </lineage>
</organism>
<dbReference type="InterPro" id="IPR010998">
    <property type="entry name" value="Integrase_recombinase_N"/>
</dbReference>
<feature type="region of interest" description="Disordered" evidence="10">
    <location>
        <begin position="126"/>
        <end position="159"/>
    </location>
</feature>
<feature type="domain" description="Core-binding (CB)" evidence="12">
    <location>
        <begin position="7"/>
        <end position="92"/>
    </location>
</feature>
<dbReference type="Proteomes" id="UP000240542">
    <property type="component" value="Unassembled WGS sequence"/>
</dbReference>
<dbReference type="Gene3D" id="1.10.150.130">
    <property type="match status" value="1"/>
</dbReference>
<sequence>MTRSPGSGHDEILDDFARHLGTELDRSPHTVRAYLGDLRSLLGHLADTDTPLAQLDIGALRAWLAGLHDAGVSRATLARRVAATRVFTAYLHRTGLLAHDPGPLLATPKAHRGLPTVLDERQTAQALDRPDSAVAGGGGASDDGTAEGDAPADDGTDPLALRGRAVTELLYSTGIRVAELCGLDTGDLDRERRTVRVDGKGGKQRVVPVGVPALAVVDRWLDEGRPALATDASGTALFVGARGGRLGVRTARRDVHLRMRAGSADHDVSPHGLRHSAATHMLNGGADLRSVQEFLGHSSLSSTQIYTHVSIERLTSIYNQAHPRA</sequence>
<dbReference type="PROSITE" id="PS51898">
    <property type="entry name" value="TYR_RECOMBINASE"/>
    <property type="match status" value="1"/>
</dbReference>
<accession>A0A2P8DEP5</accession>
<dbReference type="GO" id="GO:0003677">
    <property type="term" value="F:DNA binding"/>
    <property type="evidence" value="ECO:0007669"/>
    <property type="project" value="UniProtKB-UniRule"/>
</dbReference>
<keyword evidence="5 9" id="KW-0229">DNA integration</keyword>
<comment type="function">
    <text evidence="9">Site-specific tyrosine recombinase, which acts by catalyzing the cutting and rejoining of the recombining DNA molecules. The XerC-XerD complex is essential to convert dimers of the bacterial chromosome into monomers to permit their segregation at cell division. It also contributes to the segregational stability of plasmids.</text>
</comment>
<evidence type="ECO:0000256" key="1">
    <source>
        <dbReference type="ARBA" id="ARBA00004496"/>
    </source>
</evidence>
<feature type="active site" evidence="9">
    <location>
        <position position="274"/>
    </location>
</feature>